<evidence type="ECO:0000313" key="1">
    <source>
        <dbReference type="EMBL" id="CAD8120384.1"/>
    </source>
</evidence>
<accession>A0A8S1QZB7</accession>
<gene>
    <name evidence="1" type="ORF">PSON_ATCC_30995.1.T1260021</name>
</gene>
<organism evidence="1 2">
    <name type="scientific">Paramecium sonneborni</name>
    <dbReference type="NCBI Taxonomy" id="65129"/>
    <lineage>
        <taxon>Eukaryota</taxon>
        <taxon>Sar</taxon>
        <taxon>Alveolata</taxon>
        <taxon>Ciliophora</taxon>
        <taxon>Intramacronucleata</taxon>
        <taxon>Oligohymenophorea</taxon>
        <taxon>Peniculida</taxon>
        <taxon>Parameciidae</taxon>
        <taxon>Paramecium</taxon>
    </lineage>
</organism>
<name>A0A8S1QZB7_9CILI</name>
<keyword evidence="2" id="KW-1185">Reference proteome</keyword>
<evidence type="ECO:0000313" key="2">
    <source>
        <dbReference type="Proteomes" id="UP000692954"/>
    </source>
</evidence>
<sequence>MLIIAFIGIALSQEVFWSNYSFQSPEYINLIAQQTNFARSFEEFGQILNFTIEYDSNQNKDQCSFEYQYLIFNQMYNVFGNLVNDLQLVEIDELETIQIEQGFQNQIVSYTKSDLTLLLLDRNGSIHYLNFDEGSLLFNYSKLNLTYYSQTKQHQQLLNDKETFYYVNNEQFSKFIIQNNQLYQFEILNWNQQYGTFKIQIRNNYVYTTVIFKLLYQNQYCNQNNNYFKITIFIIIYLGIRTQNKLIIHIIFFLCIINF</sequence>
<dbReference type="Proteomes" id="UP000692954">
    <property type="component" value="Unassembled WGS sequence"/>
</dbReference>
<reference evidence="1" key="1">
    <citation type="submission" date="2021-01" db="EMBL/GenBank/DDBJ databases">
        <authorList>
            <consortium name="Genoscope - CEA"/>
            <person name="William W."/>
        </authorList>
    </citation>
    <scope>NUCLEOTIDE SEQUENCE</scope>
</reference>
<protein>
    <submittedName>
        <fullName evidence="1">Uncharacterized protein</fullName>
    </submittedName>
</protein>
<comment type="caution">
    <text evidence="1">The sequence shown here is derived from an EMBL/GenBank/DDBJ whole genome shotgun (WGS) entry which is preliminary data.</text>
</comment>
<dbReference type="EMBL" id="CAJJDN010000126">
    <property type="protein sequence ID" value="CAD8120384.1"/>
    <property type="molecule type" value="Genomic_DNA"/>
</dbReference>
<dbReference type="AlphaFoldDB" id="A0A8S1QZB7"/>
<proteinExistence type="predicted"/>